<comment type="similarity">
    <text evidence="2 9">Belongs to the RecN family.</text>
</comment>
<protein>
    <recommendedName>
        <fullName evidence="3 9">DNA repair protein RecN</fullName>
    </recommendedName>
    <alternativeName>
        <fullName evidence="8 9">Recombination protein N</fullName>
    </alternativeName>
</protein>
<dbReference type="Gene3D" id="3.40.50.300">
    <property type="entry name" value="P-loop containing nucleotide triphosphate hydrolases"/>
    <property type="match status" value="2"/>
</dbReference>
<feature type="domain" description="RecF/RecN/SMC N-terminal" evidence="10">
    <location>
        <begin position="14"/>
        <end position="505"/>
    </location>
</feature>
<evidence type="ECO:0000256" key="2">
    <source>
        <dbReference type="ARBA" id="ARBA00009441"/>
    </source>
</evidence>
<keyword evidence="6" id="KW-0067">ATP-binding</keyword>
<dbReference type="EMBL" id="NRRU01000075">
    <property type="protein sequence ID" value="MBK1714629.1"/>
    <property type="molecule type" value="Genomic_DNA"/>
</dbReference>
<evidence type="ECO:0000256" key="5">
    <source>
        <dbReference type="ARBA" id="ARBA00022763"/>
    </source>
</evidence>
<name>A0ABS1DY10_RUBGE</name>
<dbReference type="SUPFAM" id="SSF52540">
    <property type="entry name" value="P-loop containing nucleoside triphosphate hydrolases"/>
    <property type="match status" value="2"/>
</dbReference>
<dbReference type="PANTHER" id="PTHR11059">
    <property type="entry name" value="DNA REPAIR PROTEIN RECN"/>
    <property type="match status" value="1"/>
</dbReference>
<dbReference type="CDD" id="cd03241">
    <property type="entry name" value="ABC_RecN"/>
    <property type="match status" value="2"/>
</dbReference>
<dbReference type="RefSeq" id="WP_200379444.1">
    <property type="nucleotide sequence ID" value="NZ_NRRU01000075.1"/>
</dbReference>
<dbReference type="InterPro" id="IPR004604">
    <property type="entry name" value="DNA_recomb/repair_RecN"/>
</dbReference>
<keyword evidence="7 9" id="KW-0234">DNA repair</keyword>
<dbReference type="Proteomes" id="UP001041814">
    <property type="component" value="Unassembled WGS sequence"/>
</dbReference>
<evidence type="ECO:0000256" key="6">
    <source>
        <dbReference type="ARBA" id="ARBA00022840"/>
    </source>
</evidence>
<evidence type="ECO:0000313" key="11">
    <source>
        <dbReference type="EMBL" id="MBK1714629.1"/>
    </source>
</evidence>
<evidence type="ECO:0000259" key="10">
    <source>
        <dbReference type="Pfam" id="PF02463"/>
    </source>
</evidence>
<reference evidence="11" key="1">
    <citation type="submission" date="2017-08" db="EMBL/GenBank/DDBJ databases">
        <authorList>
            <person name="Imhoff J.F."/>
            <person name="Rahn T."/>
            <person name="Kuenzel S."/>
            <person name="Neulinger S.C."/>
        </authorList>
    </citation>
    <scope>NUCLEOTIDE SEQUENCE</scope>
    <source>
        <strain evidence="11">IM 151</strain>
    </source>
</reference>
<dbReference type="NCBIfam" id="TIGR00634">
    <property type="entry name" value="recN"/>
    <property type="match status" value="1"/>
</dbReference>
<sequence length="552" mass="58387">MLRRLSLRDVVIVERLEIELDAGFSVLTGETGAGKSILIDALQLALGARGDAALVREGAPRAEVAAEFDAPPALAAWLDEAGFAAEPTLLLRRTIDAQGKSRAWVNGSPATVAQLREAAEHLVDIHGQHAWQSLTRPAAVRALLDAQAGVDARPLAARWQAWRQALAALHGARAQRDTLERERERLAWQIGEVDKLAPGDHEWDELNAEHQRLAHGQALLDGARAALDAVSEGELSADALVSRAIDAIDEVQRYDAAFAGITEVLRGAQAQLEDAAHTLGAYLARREPDPERLAELDTRLSEWVSLARRYRRQAPELPALLAGWKAELAALDAAADLDQLERAAAEAERGWRDEAKKSSRARAKAAPKLAAAVTQAMQQLGMAGGRFEVALVPQDEPQAFGLESVELRVAGHAGSTPRAITKVASGGELSRLALAIAVTTAATPSGEGAQTLIFDEIDAGVGGAVADSVGRLMKQLGGTTQVLAVTHLAQVAACADHHFVVAKALQGAATVSDVQPVSGEARVAEVARMLGGERLTSTSRAHAEAMLAGNAR</sequence>
<evidence type="ECO:0000313" key="12">
    <source>
        <dbReference type="Proteomes" id="UP001041814"/>
    </source>
</evidence>
<dbReference type="NCBIfam" id="NF008121">
    <property type="entry name" value="PRK10869.1"/>
    <property type="match status" value="1"/>
</dbReference>
<accession>A0ABS1DY10</accession>
<evidence type="ECO:0000256" key="3">
    <source>
        <dbReference type="ARBA" id="ARBA00021315"/>
    </source>
</evidence>
<gene>
    <name evidence="11" type="primary">recN</name>
    <name evidence="11" type="ORF">CKO43_17820</name>
</gene>
<comment type="function">
    <text evidence="1 9">May be involved in recombinational repair of damaged DNA.</text>
</comment>
<evidence type="ECO:0000256" key="1">
    <source>
        <dbReference type="ARBA" id="ARBA00003618"/>
    </source>
</evidence>
<dbReference type="Pfam" id="PF02463">
    <property type="entry name" value="SMC_N"/>
    <property type="match status" value="1"/>
</dbReference>
<proteinExistence type="inferred from homology"/>
<organism evidence="11 12">
    <name type="scientific">Rubrivivax gelatinosus</name>
    <name type="common">Rhodocyclus gelatinosus</name>
    <name type="synonym">Rhodopseudomonas gelatinosa</name>
    <dbReference type="NCBI Taxonomy" id="28068"/>
    <lineage>
        <taxon>Bacteria</taxon>
        <taxon>Pseudomonadati</taxon>
        <taxon>Pseudomonadota</taxon>
        <taxon>Betaproteobacteria</taxon>
        <taxon>Burkholderiales</taxon>
        <taxon>Sphaerotilaceae</taxon>
        <taxon>Rubrivivax</taxon>
    </lineage>
</organism>
<keyword evidence="12" id="KW-1185">Reference proteome</keyword>
<comment type="caution">
    <text evidence="11">The sequence shown here is derived from an EMBL/GenBank/DDBJ whole genome shotgun (WGS) entry which is preliminary data.</text>
</comment>
<dbReference type="InterPro" id="IPR003395">
    <property type="entry name" value="RecF/RecN/SMC_N"/>
</dbReference>
<evidence type="ECO:0000256" key="9">
    <source>
        <dbReference type="PIRNR" id="PIRNR003128"/>
    </source>
</evidence>
<keyword evidence="5 9" id="KW-0227">DNA damage</keyword>
<dbReference type="PIRSF" id="PIRSF003128">
    <property type="entry name" value="RecN"/>
    <property type="match status" value="1"/>
</dbReference>
<reference evidence="11" key="2">
    <citation type="journal article" date="2020" name="Microorganisms">
        <title>Osmotic Adaptation and Compatible Solute Biosynthesis of Phototrophic Bacteria as Revealed from Genome Analyses.</title>
        <authorList>
            <person name="Imhoff J.F."/>
            <person name="Rahn T."/>
            <person name="Kunzel S."/>
            <person name="Keller A."/>
            <person name="Neulinger S.C."/>
        </authorList>
    </citation>
    <scope>NUCLEOTIDE SEQUENCE</scope>
    <source>
        <strain evidence="11">IM 151</strain>
    </source>
</reference>
<keyword evidence="4" id="KW-0547">Nucleotide-binding</keyword>
<evidence type="ECO:0000256" key="8">
    <source>
        <dbReference type="ARBA" id="ARBA00033408"/>
    </source>
</evidence>
<dbReference type="InterPro" id="IPR027417">
    <property type="entry name" value="P-loop_NTPase"/>
</dbReference>
<evidence type="ECO:0000256" key="7">
    <source>
        <dbReference type="ARBA" id="ARBA00023204"/>
    </source>
</evidence>
<evidence type="ECO:0000256" key="4">
    <source>
        <dbReference type="ARBA" id="ARBA00022741"/>
    </source>
</evidence>
<dbReference type="PANTHER" id="PTHR11059:SF0">
    <property type="entry name" value="DNA REPAIR PROTEIN RECN"/>
    <property type="match status" value="1"/>
</dbReference>